<reference evidence="3" key="1">
    <citation type="submission" date="2022-07" db="EMBL/GenBank/DDBJ databases">
        <title>Genome analysis of Parmales, a sister group of diatoms, reveals the evolutionary specialization of diatoms from phago-mixotrophs to photoautotrophs.</title>
        <authorList>
            <person name="Ban H."/>
            <person name="Sato S."/>
            <person name="Yoshikawa S."/>
            <person name="Kazumasa Y."/>
            <person name="Nakamura Y."/>
            <person name="Ichinomiya M."/>
            <person name="Saitoh K."/>
            <person name="Sato N."/>
            <person name="Blanc-Mathieu R."/>
            <person name="Endo H."/>
            <person name="Kuwata A."/>
            <person name="Ogata H."/>
        </authorList>
    </citation>
    <scope>NUCLEOTIDE SEQUENCE</scope>
</reference>
<keyword evidence="4" id="KW-1185">Reference proteome</keyword>
<dbReference type="AlphaFoldDB" id="A0A9W6ZYS8"/>
<organism evidence="3 4">
    <name type="scientific">Triparma retinervis</name>
    <dbReference type="NCBI Taxonomy" id="2557542"/>
    <lineage>
        <taxon>Eukaryota</taxon>
        <taxon>Sar</taxon>
        <taxon>Stramenopiles</taxon>
        <taxon>Ochrophyta</taxon>
        <taxon>Bolidophyceae</taxon>
        <taxon>Parmales</taxon>
        <taxon>Triparmaceae</taxon>
        <taxon>Triparma</taxon>
    </lineage>
</organism>
<feature type="non-terminal residue" evidence="3">
    <location>
        <position position="1"/>
    </location>
</feature>
<keyword evidence="2" id="KW-1133">Transmembrane helix</keyword>
<keyword evidence="2" id="KW-0472">Membrane</keyword>
<name>A0A9W6ZYS8_9STRA</name>
<dbReference type="Proteomes" id="UP001165082">
    <property type="component" value="Unassembled WGS sequence"/>
</dbReference>
<accession>A0A9W6ZYS8</accession>
<proteinExistence type="predicted"/>
<evidence type="ECO:0000256" key="2">
    <source>
        <dbReference type="SAM" id="Phobius"/>
    </source>
</evidence>
<feature type="transmembrane region" description="Helical" evidence="2">
    <location>
        <begin position="211"/>
        <end position="233"/>
    </location>
</feature>
<dbReference type="EMBL" id="BRXZ01005062">
    <property type="protein sequence ID" value="GMH59580.1"/>
    <property type="molecule type" value="Genomic_DNA"/>
</dbReference>
<gene>
    <name evidence="3" type="ORF">TrRE_jg647</name>
</gene>
<evidence type="ECO:0000313" key="4">
    <source>
        <dbReference type="Proteomes" id="UP001165082"/>
    </source>
</evidence>
<protein>
    <submittedName>
        <fullName evidence="3">Uncharacterized protein</fullName>
    </submittedName>
</protein>
<evidence type="ECO:0000256" key="1">
    <source>
        <dbReference type="SAM" id="MobiDB-lite"/>
    </source>
</evidence>
<comment type="caution">
    <text evidence="3">The sequence shown here is derived from an EMBL/GenBank/DDBJ whole genome shotgun (WGS) entry which is preliminary data.</text>
</comment>
<evidence type="ECO:0000313" key="3">
    <source>
        <dbReference type="EMBL" id="GMH59580.1"/>
    </source>
</evidence>
<feature type="compositionally biased region" description="Polar residues" evidence="1">
    <location>
        <begin position="56"/>
        <end position="70"/>
    </location>
</feature>
<dbReference type="OrthoDB" id="197724at2759"/>
<feature type="compositionally biased region" description="Acidic residues" evidence="1">
    <location>
        <begin position="140"/>
        <end position="150"/>
    </location>
</feature>
<feature type="compositionally biased region" description="Low complexity" evidence="1">
    <location>
        <begin position="126"/>
        <end position="138"/>
    </location>
</feature>
<feature type="compositionally biased region" description="Polar residues" evidence="1">
    <location>
        <begin position="104"/>
        <end position="119"/>
    </location>
</feature>
<sequence>MEGGGATSPSSVASEDIAVRDPTGETGGAARSGFETPRSDADRSSLYRVDEAASERPSTVQSSVQVSEAETTPERKQPIVLNPKSKKKSGAMGDFVKWGKRKNNSVAPTTSIPPASTGDTAGGDHNNNNSALNTANNSEISDDSDADSVEGESRRVNRVNEMFDSLEADLPSVEAEESNLNMDIKSVPYDGQLARQLIFAHRDRIDKIKEVVFNVSMVLLVLFIYLILNSFVFREIISNLYSINHKTWSTSATLEVHEGVFGVVEGGKVLVNVDETNAKYPLEIKNKVAGGDSVLRINSFDPSSSATNTRTGLILGNQDLDQYDVQQGGQIMTDWKGNMDVNTNGNISINSASGHILLGSEVMNSNIGLGTKTPQHKLDIFGDARVTGTFILKENENGVNSSISVDSKGLSLSSDLIVNGMLKKGSIGEDFGDILIPKRKIEARTATINETLTTKTLTVNDDLTTKTLKVTDSIDLTGTNIYVNQTLNEASNSIGNVQVANLNVTTLWFKTMHMQQASSVQYGCVDIDPTQMEVSGEFKQSGISTFSNDVSMKDQELDVTNTDFKGEFKVTGGADFAAQTLKMGGATLSGGFTVGGVTTFGSAVSLAGQIVTVGGGAIIKGGLSFDGTTTFASGTINAQGRTLNLDGSTLNGGFTIGGLTTFTNAVDLSAQTVTVTGGTLKGDLTVNGLMTFVNGINLDGQTVDMAGTSTLFGGFTTTGVVSFTSGKISLASQTVTLGGTALKGTSTFSGGATTFSDTVSVAGQTVTLGSTAFKGTSTFSA</sequence>
<feature type="compositionally biased region" description="Basic and acidic residues" evidence="1">
    <location>
        <begin position="37"/>
        <end position="54"/>
    </location>
</feature>
<feature type="region of interest" description="Disordered" evidence="1">
    <location>
        <begin position="1"/>
        <end position="154"/>
    </location>
</feature>
<keyword evidence="2" id="KW-0812">Transmembrane</keyword>